<dbReference type="RefSeq" id="XP_031025344.1">
    <property type="nucleotide sequence ID" value="XM_031168632.1"/>
</dbReference>
<dbReference type="FunFam" id="3.40.630.10:FF:000029">
    <property type="entry name" value="Glutaminyl-peptide cyclotransferase"/>
    <property type="match status" value="1"/>
</dbReference>
<keyword evidence="7 10" id="KW-0862">Zinc</keyword>
<evidence type="ECO:0000259" key="11">
    <source>
        <dbReference type="Pfam" id="PF04389"/>
    </source>
</evidence>
<dbReference type="EMBL" id="QEAO01000012">
    <property type="protein sequence ID" value="TPX34666.1"/>
    <property type="molecule type" value="Genomic_DNA"/>
</dbReference>
<gene>
    <name evidence="12" type="ORF">SmJEL517_g02704</name>
</gene>
<proteinExistence type="inferred from homology"/>
<protein>
    <recommendedName>
        <fullName evidence="10">Peptide hydrolase</fullName>
        <ecNumber evidence="10">3.4.-.-</ecNumber>
    </recommendedName>
</protein>
<comment type="catalytic activity">
    <reaction evidence="1">
        <text>N-terminal L-glutaminyl-[peptide] = N-terminal 5-oxo-L-prolyl-[peptide] + NH4(+)</text>
        <dbReference type="Rhea" id="RHEA:23652"/>
        <dbReference type="Rhea" id="RHEA-COMP:11736"/>
        <dbReference type="Rhea" id="RHEA-COMP:11846"/>
        <dbReference type="ChEBI" id="CHEBI:28938"/>
        <dbReference type="ChEBI" id="CHEBI:64722"/>
        <dbReference type="ChEBI" id="CHEBI:87215"/>
        <dbReference type="EC" id="2.3.2.5"/>
    </reaction>
</comment>
<keyword evidence="10" id="KW-0732">Signal</keyword>
<keyword evidence="10" id="KW-0645">Protease</keyword>
<evidence type="ECO:0000256" key="4">
    <source>
        <dbReference type="ARBA" id="ARBA00022525"/>
    </source>
</evidence>
<keyword evidence="4" id="KW-0964">Secreted</keyword>
<keyword evidence="5" id="KW-0808">Transferase</keyword>
<dbReference type="Gene3D" id="3.40.630.10">
    <property type="entry name" value="Zn peptidases"/>
    <property type="match status" value="1"/>
</dbReference>
<feature type="chain" id="PRO_5021509568" description="Peptide hydrolase" evidence="10">
    <location>
        <begin position="22"/>
        <end position="359"/>
    </location>
</feature>
<keyword evidence="6 10" id="KW-0479">Metal-binding</keyword>
<dbReference type="OrthoDB" id="3907302at2759"/>
<evidence type="ECO:0000256" key="9">
    <source>
        <dbReference type="ARBA" id="ARBA00023315"/>
    </source>
</evidence>
<keyword evidence="10" id="KW-0378">Hydrolase</keyword>
<dbReference type="GO" id="GO:0016603">
    <property type="term" value="F:glutaminyl-peptide cyclotransferase activity"/>
    <property type="evidence" value="ECO:0007669"/>
    <property type="project" value="UniProtKB-EC"/>
</dbReference>
<organism evidence="12 13">
    <name type="scientific">Synchytrium microbalum</name>
    <dbReference type="NCBI Taxonomy" id="1806994"/>
    <lineage>
        <taxon>Eukaryota</taxon>
        <taxon>Fungi</taxon>
        <taxon>Fungi incertae sedis</taxon>
        <taxon>Chytridiomycota</taxon>
        <taxon>Chytridiomycota incertae sedis</taxon>
        <taxon>Chytridiomycetes</taxon>
        <taxon>Synchytriales</taxon>
        <taxon>Synchytriaceae</taxon>
        <taxon>Synchytrium</taxon>
    </lineage>
</organism>
<evidence type="ECO:0000313" key="13">
    <source>
        <dbReference type="Proteomes" id="UP000319731"/>
    </source>
</evidence>
<dbReference type="PANTHER" id="PTHR12283:SF6">
    <property type="entry name" value="GLUTAMINYL-PEPTIDE CYCLOTRANSFERASE-RELATED"/>
    <property type="match status" value="1"/>
</dbReference>
<dbReference type="Pfam" id="PF04389">
    <property type="entry name" value="Peptidase_M28"/>
    <property type="match status" value="1"/>
</dbReference>
<name>A0A507C9K0_9FUNG</name>
<dbReference type="SUPFAM" id="SSF53187">
    <property type="entry name" value="Zn-dependent exopeptidases"/>
    <property type="match status" value="1"/>
</dbReference>
<evidence type="ECO:0000256" key="2">
    <source>
        <dbReference type="ARBA" id="ARBA00004613"/>
    </source>
</evidence>
<evidence type="ECO:0000256" key="3">
    <source>
        <dbReference type="ARBA" id="ARBA00006014"/>
    </source>
</evidence>
<accession>A0A507C9K0</accession>
<reference evidence="12 13" key="1">
    <citation type="journal article" date="2019" name="Sci. Rep.">
        <title>Comparative genomics of chytrid fungi reveal insights into the obligate biotrophic and pathogenic lifestyle of Synchytrium endobioticum.</title>
        <authorList>
            <person name="van de Vossenberg B.T.L.H."/>
            <person name="Warris S."/>
            <person name="Nguyen H.D.T."/>
            <person name="van Gent-Pelzer M.P.E."/>
            <person name="Joly D.L."/>
            <person name="van de Geest H.C."/>
            <person name="Bonants P.J.M."/>
            <person name="Smith D.S."/>
            <person name="Levesque C.A."/>
            <person name="van der Lee T.A.J."/>
        </authorList>
    </citation>
    <scope>NUCLEOTIDE SEQUENCE [LARGE SCALE GENOMIC DNA]</scope>
    <source>
        <strain evidence="12 13">JEL517</strain>
    </source>
</reference>
<dbReference type="CDD" id="cd03880">
    <property type="entry name" value="M28_QC_like"/>
    <property type="match status" value="1"/>
</dbReference>
<evidence type="ECO:0000256" key="5">
    <source>
        <dbReference type="ARBA" id="ARBA00022679"/>
    </source>
</evidence>
<comment type="subcellular location">
    <subcellularLocation>
        <location evidence="2">Secreted</location>
    </subcellularLocation>
</comment>
<dbReference type="InterPro" id="IPR007484">
    <property type="entry name" value="Peptidase_M28"/>
</dbReference>
<comment type="similarity">
    <text evidence="10">Belongs to the peptidase M28 family.</text>
</comment>
<feature type="domain" description="Peptidase M28" evidence="11">
    <location>
        <begin position="114"/>
        <end position="343"/>
    </location>
</feature>
<keyword evidence="9" id="KW-0012">Acyltransferase</keyword>
<evidence type="ECO:0000256" key="6">
    <source>
        <dbReference type="ARBA" id="ARBA00022723"/>
    </source>
</evidence>
<dbReference type="InterPro" id="IPR040234">
    <property type="entry name" value="QC/QCL"/>
</dbReference>
<dbReference type="GeneID" id="42003929"/>
<comment type="caution">
    <text evidence="12">The sequence shown here is derived from an EMBL/GenBank/DDBJ whole genome shotgun (WGS) entry which is preliminary data.</text>
</comment>
<dbReference type="PANTHER" id="PTHR12283">
    <property type="entry name" value="GLUTAMINYL-PEPTIDE CYCLOTRANSFERASE"/>
    <property type="match status" value="1"/>
</dbReference>
<dbReference type="EC" id="3.4.-.-" evidence="10"/>
<comment type="similarity">
    <text evidence="3">Belongs to the glutaminyl-peptide cyclotransferase family.</text>
</comment>
<evidence type="ECO:0000256" key="1">
    <source>
        <dbReference type="ARBA" id="ARBA00000001"/>
    </source>
</evidence>
<keyword evidence="8" id="KW-1015">Disulfide bond</keyword>
<evidence type="ECO:0000256" key="8">
    <source>
        <dbReference type="ARBA" id="ARBA00023157"/>
    </source>
</evidence>
<dbReference type="GO" id="GO:0005576">
    <property type="term" value="C:extracellular region"/>
    <property type="evidence" value="ECO:0007669"/>
    <property type="project" value="UniProtKB-SubCell"/>
</dbReference>
<dbReference type="GO" id="GO:0008270">
    <property type="term" value="F:zinc ion binding"/>
    <property type="evidence" value="ECO:0007669"/>
    <property type="project" value="TreeGrafter"/>
</dbReference>
<sequence length="359" mass="40129">MILQLWLVAVLFLFGSDNVFGVESRLLHSRFLSTAATRQDLTSIRNLSDLQTNLSLNSSTSILDPLLIERVAGSEGNLKVQSYIKTYIKQLGGWTIEEDSFKDTTPYGVKPFNNIIATFDPSAERKLVVAAHFDSKYFEKGLFIGATDSAVPCAILLDVAKALTPLLQRQLDLTQHGIPNNIQDTVNDFALGTSTTLQLIFFDGEEAFKEWSATDSLYGARHLAKKWDESHKLGSISLFVLLDLLGAPAPSLVNMNQNTEYAWNRLADINSRLTLLNVLAGTHRYFNPGSNSQYYGGVEDDHKPFQERGVPVVHVIPVPFPNVWHTLRDDATALDMYVVRDLALIFRIFVYEYLGLAIQ</sequence>
<keyword evidence="13" id="KW-1185">Reference proteome</keyword>
<dbReference type="GO" id="GO:0006508">
    <property type="term" value="P:proteolysis"/>
    <property type="evidence" value="ECO:0007669"/>
    <property type="project" value="UniProtKB-KW"/>
</dbReference>
<dbReference type="Proteomes" id="UP000319731">
    <property type="component" value="Unassembled WGS sequence"/>
</dbReference>
<dbReference type="AlphaFoldDB" id="A0A507C9K0"/>
<dbReference type="STRING" id="1806994.A0A507C9K0"/>
<evidence type="ECO:0000256" key="10">
    <source>
        <dbReference type="RuleBase" id="RU361240"/>
    </source>
</evidence>
<evidence type="ECO:0000256" key="7">
    <source>
        <dbReference type="ARBA" id="ARBA00022833"/>
    </source>
</evidence>
<dbReference type="GO" id="GO:0008233">
    <property type="term" value="F:peptidase activity"/>
    <property type="evidence" value="ECO:0007669"/>
    <property type="project" value="UniProtKB-KW"/>
</dbReference>
<evidence type="ECO:0000313" key="12">
    <source>
        <dbReference type="EMBL" id="TPX34666.1"/>
    </source>
</evidence>
<feature type="signal peptide" evidence="10">
    <location>
        <begin position="1"/>
        <end position="21"/>
    </location>
</feature>
<dbReference type="InterPro" id="IPR037457">
    <property type="entry name" value="M28_QC"/>
</dbReference>